<organism evidence="10 11">
    <name type="scientific">Varroa destructor</name>
    <name type="common">Honeybee mite</name>
    <dbReference type="NCBI Taxonomy" id="109461"/>
    <lineage>
        <taxon>Eukaryota</taxon>
        <taxon>Metazoa</taxon>
        <taxon>Ecdysozoa</taxon>
        <taxon>Arthropoda</taxon>
        <taxon>Chelicerata</taxon>
        <taxon>Arachnida</taxon>
        <taxon>Acari</taxon>
        <taxon>Parasitiformes</taxon>
        <taxon>Mesostigmata</taxon>
        <taxon>Gamasina</taxon>
        <taxon>Dermanyssoidea</taxon>
        <taxon>Varroidae</taxon>
        <taxon>Varroa</taxon>
    </lineage>
</organism>
<reference evidence="10" key="1">
    <citation type="submission" date="2021-01" db="UniProtKB">
        <authorList>
            <consortium name="EnsemblMetazoa"/>
        </authorList>
    </citation>
    <scope>IDENTIFICATION</scope>
</reference>
<evidence type="ECO:0000256" key="5">
    <source>
        <dbReference type="ARBA" id="ARBA00022989"/>
    </source>
</evidence>
<comment type="similarity">
    <text evidence="2 9">Belongs to the sulfotransferase 2 family.</text>
</comment>
<dbReference type="InterPro" id="IPR018011">
    <property type="entry name" value="Carb_sulfotrans_8-10"/>
</dbReference>
<evidence type="ECO:0000313" key="11">
    <source>
        <dbReference type="Proteomes" id="UP000594260"/>
    </source>
</evidence>
<name>A0A7M7K2I7_VARDE</name>
<evidence type="ECO:0000256" key="1">
    <source>
        <dbReference type="ARBA" id="ARBA00004323"/>
    </source>
</evidence>
<dbReference type="KEGG" id="vde:111250170"/>
<evidence type="ECO:0000256" key="6">
    <source>
        <dbReference type="ARBA" id="ARBA00023034"/>
    </source>
</evidence>
<evidence type="ECO:0000256" key="4">
    <source>
        <dbReference type="ARBA" id="ARBA00022692"/>
    </source>
</evidence>
<dbReference type="EnsemblMetazoa" id="XM_022804999">
    <property type="protein sequence ID" value="XP_022660734"/>
    <property type="gene ID" value="LOC111250170"/>
</dbReference>
<sequence length="349" mass="41506">MRRDLGALLGLTSVLTLIGYQYDFSATAFFEHRWLYHFSDQRTSPRSAPDFGGIEAVLTLPDSQDIRQKRVQNVCQRYRERLYRPHYRGLKSNFFPDTMRPRYCSTAECPLLVDIRHRFLFCFVQKVASTTVKALFLENSIGTDQLSRGNVTQLHRVANDRIRRVGPQFYTKKKMKKFFKAIFVRHPFERLVSVYEDKVGQEPQKMTYFYDKYFKQFASRKNITGTLSFSDFVDYLIETPWAEFDEHWMPYFQRCEVCLVGYDFIGKLETASEDFDAMLDNGLTDMKSKLRRLNSRYQNGRLDFGRVETYFIQLERNQIMALYRIYRFDFELFGYNILNFIDTFDNGTP</sequence>
<evidence type="ECO:0000256" key="3">
    <source>
        <dbReference type="ARBA" id="ARBA00022679"/>
    </source>
</evidence>
<dbReference type="AlphaFoldDB" id="A0A7M7K2I7"/>
<evidence type="ECO:0000313" key="10">
    <source>
        <dbReference type="EnsemblMetazoa" id="XP_022660734"/>
    </source>
</evidence>
<dbReference type="PANTHER" id="PTHR12137">
    <property type="entry name" value="CARBOHYDRATE SULFOTRANSFERASE"/>
    <property type="match status" value="1"/>
</dbReference>
<keyword evidence="7" id="KW-0472">Membrane</keyword>
<dbReference type="RefSeq" id="XP_022660734.1">
    <property type="nucleotide sequence ID" value="XM_022804999.1"/>
</dbReference>
<keyword evidence="9" id="KW-0119">Carbohydrate metabolism</keyword>
<keyword evidence="11" id="KW-1185">Reference proteome</keyword>
<keyword evidence="4" id="KW-0812">Transmembrane</keyword>
<keyword evidence="6 9" id="KW-0333">Golgi apparatus</keyword>
<dbReference type="GO" id="GO:0016051">
    <property type="term" value="P:carbohydrate biosynthetic process"/>
    <property type="evidence" value="ECO:0007669"/>
    <property type="project" value="InterPro"/>
</dbReference>
<keyword evidence="5" id="KW-1133">Transmembrane helix</keyword>
<dbReference type="GO" id="GO:0000139">
    <property type="term" value="C:Golgi membrane"/>
    <property type="evidence" value="ECO:0007669"/>
    <property type="project" value="UniProtKB-SubCell"/>
</dbReference>
<dbReference type="GeneID" id="111250170"/>
<evidence type="ECO:0000256" key="9">
    <source>
        <dbReference type="RuleBase" id="RU364020"/>
    </source>
</evidence>
<evidence type="ECO:0000256" key="8">
    <source>
        <dbReference type="ARBA" id="ARBA00023180"/>
    </source>
</evidence>
<dbReference type="OMA" id="AFCFIAK"/>
<dbReference type="FunCoup" id="A0A7M7K2I7">
    <property type="interactions" value="55"/>
</dbReference>
<dbReference type="EC" id="2.8.2.-" evidence="9"/>
<evidence type="ECO:0000256" key="7">
    <source>
        <dbReference type="ARBA" id="ARBA00023136"/>
    </source>
</evidence>
<keyword evidence="8 9" id="KW-0325">Glycoprotein</keyword>
<keyword evidence="3 9" id="KW-0808">Transferase</keyword>
<dbReference type="InParanoid" id="A0A7M7K2I7"/>
<comment type="subcellular location">
    <subcellularLocation>
        <location evidence="1 9">Golgi apparatus membrane</location>
        <topology evidence="1 9">Single-pass type II membrane protein</topology>
    </subcellularLocation>
</comment>
<proteinExistence type="inferred from homology"/>
<dbReference type="Pfam" id="PF03567">
    <property type="entry name" value="Sulfotransfer_2"/>
    <property type="match status" value="1"/>
</dbReference>
<protein>
    <recommendedName>
        <fullName evidence="9">Carbohydrate sulfotransferase</fullName>
        <ecNumber evidence="9">2.8.2.-</ecNumber>
    </recommendedName>
</protein>
<dbReference type="InterPro" id="IPR005331">
    <property type="entry name" value="Sulfotransferase"/>
</dbReference>
<dbReference type="Proteomes" id="UP000594260">
    <property type="component" value="Unplaced"/>
</dbReference>
<dbReference type="GO" id="GO:0008146">
    <property type="term" value="F:sulfotransferase activity"/>
    <property type="evidence" value="ECO:0007669"/>
    <property type="project" value="InterPro"/>
</dbReference>
<keyword evidence="9" id="KW-0735">Signal-anchor</keyword>
<dbReference type="PANTHER" id="PTHR12137:SF54">
    <property type="entry name" value="CARBOHYDRATE SULFOTRANSFERASE"/>
    <property type="match status" value="1"/>
</dbReference>
<accession>A0A7M7K2I7</accession>
<evidence type="ECO:0000256" key="2">
    <source>
        <dbReference type="ARBA" id="ARBA00006339"/>
    </source>
</evidence>